<organism evidence="2 3">
    <name type="scientific">Liquidambar formosana</name>
    <name type="common">Formosan gum</name>
    <dbReference type="NCBI Taxonomy" id="63359"/>
    <lineage>
        <taxon>Eukaryota</taxon>
        <taxon>Viridiplantae</taxon>
        <taxon>Streptophyta</taxon>
        <taxon>Embryophyta</taxon>
        <taxon>Tracheophyta</taxon>
        <taxon>Spermatophyta</taxon>
        <taxon>Magnoliopsida</taxon>
        <taxon>eudicotyledons</taxon>
        <taxon>Gunneridae</taxon>
        <taxon>Pentapetalae</taxon>
        <taxon>Saxifragales</taxon>
        <taxon>Altingiaceae</taxon>
        <taxon>Liquidambar</taxon>
    </lineage>
</organism>
<evidence type="ECO:0000313" key="3">
    <source>
        <dbReference type="Proteomes" id="UP001415857"/>
    </source>
</evidence>
<evidence type="ECO:0000313" key="2">
    <source>
        <dbReference type="EMBL" id="KAK9279113.1"/>
    </source>
</evidence>
<feature type="compositionally biased region" description="Basic and acidic residues" evidence="1">
    <location>
        <begin position="189"/>
        <end position="202"/>
    </location>
</feature>
<dbReference type="AlphaFoldDB" id="A0AAP0WWZ4"/>
<reference evidence="2 3" key="1">
    <citation type="journal article" date="2024" name="Plant J.">
        <title>Genome sequences and population genomics reveal climatic adaptation and genomic divergence between two closely related sweetgum species.</title>
        <authorList>
            <person name="Xu W.Q."/>
            <person name="Ren C.Q."/>
            <person name="Zhang X.Y."/>
            <person name="Comes H.P."/>
            <person name="Liu X.H."/>
            <person name="Li Y.G."/>
            <person name="Kettle C.J."/>
            <person name="Jalonen R."/>
            <person name="Gaisberger H."/>
            <person name="Ma Y.Z."/>
            <person name="Qiu Y.X."/>
        </authorList>
    </citation>
    <scope>NUCLEOTIDE SEQUENCE [LARGE SCALE GENOMIC DNA]</scope>
    <source>
        <strain evidence="2">Hangzhou</strain>
    </source>
</reference>
<gene>
    <name evidence="2" type="ORF">L1049_012788</name>
</gene>
<name>A0AAP0WWZ4_LIQFO</name>
<evidence type="ECO:0000256" key="1">
    <source>
        <dbReference type="SAM" id="MobiDB-lite"/>
    </source>
</evidence>
<comment type="caution">
    <text evidence="2">The sequence shown here is derived from an EMBL/GenBank/DDBJ whole genome shotgun (WGS) entry which is preliminary data.</text>
</comment>
<feature type="compositionally biased region" description="Basic residues" evidence="1">
    <location>
        <begin position="203"/>
        <end position="213"/>
    </location>
</feature>
<proteinExistence type="predicted"/>
<dbReference type="PANTHER" id="PTHR34952">
    <property type="entry name" value="OS05G0113500 PROTEIN"/>
    <property type="match status" value="1"/>
</dbReference>
<dbReference type="EMBL" id="JBBPBK010000008">
    <property type="protein sequence ID" value="KAK9279113.1"/>
    <property type="molecule type" value="Genomic_DNA"/>
</dbReference>
<keyword evidence="3" id="KW-1185">Reference proteome</keyword>
<sequence>MDISIQYADSISEDISHPPDWEQLSISYRQCTSAIGDNLVAELGSALTEVLRSEDVQVLLSTSNAPSNGCDICCLKEDKACEQSKVYQAKSLIATSKKSLGEYENFPCSSNMTACNTLENGEDEISGTSFHRQSCSESGSPACDNTTLKLISAMKGGREKQGLRLEKVTVTWAPDVYDPPATSLSHTVKNHDQQCSRMDKRSGKPKHKHKSKSSRSNSIGKKKQYRKSVGSCLR</sequence>
<accession>A0AAP0WWZ4</accession>
<protein>
    <submittedName>
        <fullName evidence="2">Uncharacterized protein</fullName>
    </submittedName>
</protein>
<dbReference type="Proteomes" id="UP001415857">
    <property type="component" value="Unassembled WGS sequence"/>
</dbReference>
<feature type="region of interest" description="Disordered" evidence="1">
    <location>
        <begin position="179"/>
        <end position="234"/>
    </location>
</feature>
<dbReference type="PANTHER" id="PTHR34952:SF2">
    <property type="entry name" value="OS05G0113500 PROTEIN"/>
    <property type="match status" value="1"/>
</dbReference>